<accession>A0A1T4PFQ5</accession>
<dbReference type="PANTHER" id="PTHR30055:SF234">
    <property type="entry name" value="HTH-TYPE TRANSCRIPTIONAL REGULATOR BETI"/>
    <property type="match status" value="1"/>
</dbReference>
<keyword evidence="7" id="KW-1185">Reference proteome</keyword>
<dbReference type="Pfam" id="PF21597">
    <property type="entry name" value="TetR_C_43"/>
    <property type="match status" value="1"/>
</dbReference>
<dbReference type="GO" id="GO:0000976">
    <property type="term" value="F:transcription cis-regulatory region binding"/>
    <property type="evidence" value="ECO:0007669"/>
    <property type="project" value="TreeGrafter"/>
</dbReference>
<keyword evidence="2 4" id="KW-0238">DNA-binding</keyword>
<dbReference type="InterPro" id="IPR036271">
    <property type="entry name" value="Tet_transcr_reg_TetR-rel_C_sf"/>
</dbReference>
<evidence type="ECO:0000256" key="4">
    <source>
        <dbReference type="PROSITE-ProRule" id="PRU00335"/>
    </source>
</evidence>
<evidence type="ECO:0000259" key="5">
    <source>
        <dbReference type="PROSITE" id="PS50977"/>
    </source>
</evidence>
<evidence type="ECO:0000256" key="2">
    <source>
        <dbReference type="ARBA" id="ARBA00023125"/>
    </source>
</evidence>
<dbReference type="STRING" id="1122192.SAMN02745673_01783"/>
<dbReference type="Pfam" id="PF00440">
    <property type="entry name" value="TetR_N"/>
    <property type="match status" value="1"/>
</dbReference>
<dbReference type="PROSITE" id="PS50977">
    <property type="entry name" value="HTH_TETR_2"/>
    <property type="match status" value="1"/>
</dbReference>
<gene>
    <name evidence="6" type="ORF">SAMN02745673_01783</name>
</gene>
<keyword evidence="1" id="KW-0805">Transcription regulation</keyword>
<dbReference type="EMBL" id="FUWS01000004">
    <property type="protein sequence ID" value="SJZ90056.1"/>
    <property type="molecule type" value="Genomic_DNA"/>
</dbReference>
<dbReference type="InterPro" id="IPR050109">
    <property type="entry name" value="HTH-type_TetR-like_transc_reg"/>
</dbReference>
<evidence type="ECO:0000313" key="6">
    <source>
        <dbReference type="EMBL" id="SJZ90056.1"/>
    </source>
</evidence>
<dbReference type="InterPro" id="IPR001647">
    <property type="entry name" value="HTH_TetR"/>
</dbReference>
<organism evidence="6 7">
    <name type="scientific">Marinactinospora thermotolerans DSM 45154</name>
    <dbReference type="NCBI Taxonomy" id="1122192"/>
    <lineage>
        <taxon>Bacteria</taxon>
        <taxon>Bacillati</taxon>
        <taxon>Actinomycetota</taxon>
        <taxon>Actinomycetes</taxon>
        <taxon>Streptosporangiales</taxon>
        <taxon>Nocardiopsidaceae</taxon>
        <taxon>Marinactinospora</taxon>
    </lineage>
</organism>
<protein>
    <submittedName>
        <fullName evidence="6">Transcriptional regulator, TetR family</fullName>
    </submittedName>
</protein>
<dbReference type="OrthoDB" id="9795011at2"/>
<reference evidence="6 7" key="1">
    <citation type="submission" date="2017-02" db="EMBL/GenBank/DDBJ databases">
        <authorList>
            <person name="Peterson S.W."/>
        </authorList>
    </citation>
    <scope>NUCLEOTIDE SEQUENCE [LARGE SCALE GENOMIC DNA]</scope>
    <source>
        <strain evidence="6 7">DSM 45154</strain>
    </source>
</reference>
<evidence type="ECO:0000256" key="3">
    <source>
        <dbReference type="ARBA" id="ARBA00023163"/>
    </source>
</evidence>
<sequence>MTRAGEAVQRADAQRNRERILKAAVVELARDADVSLSAIGKRAGVGQGTLYRHFPDREALLWAVHQREVEGLVGSAHELTEATEPDRALRAWMSQLARFALTKAGLGGVTRQTDGAEDTSARPGYALVIGAIETLLAANRRAGTIRPDITVEDFVILVSGLWQIAPDERWEARAERLLDLVMAALQAGPRALR</sequence>
<proteinExistence type="predicted"/>
<dbReference type="GO" id="GO:0003700">
    <property type="term" value="F:DNA-binding transcription factor activity"/>
    <property type="evidence" value="ECO:0007669"/>
    <property type="project" value="TreeGrafter"/>
</dbReference>
<feature type="DNA-binding region" description="H-T-H motif" evidence="4">
    <location>
        <begin position="35"/>
        <end position="54"/>
    </location>
</feature>
<evidence type="ECO:0000313" key="7">
    <source>
        <dbReference type="Proteomes" id="UP000190637"/>
    </source>
</evidence>
<evidence type="ECO:0000256" key="1">
    <source>
        <dbReference type="ARBA" id="ARBA00023015"/>
    </source>
</evidence>
<dbReference type="Gene3D" id="1.10.357.10">
    <property type="entry name" value="Tetracycline Repressor, domain 2"/>
    <property type="match status" value="1"/>
</dbReference>
<dbReference type="PANTHER" id="PTHR30055">
    <property type="entry name" value="HTH-TYPE TRANSCRIPTIONAL REGULATOR RUTR"/>
    <property type="match status" value="1"/>
</dbReference>
<dbReference type="Proteomes" id="UP000190637">
    <property type="component" value="Unassembled WGS sequence"/>
</dbReference>
<keyword evidence="3" id="KW-0804">Transcription</keyword>
<dbReference type="RefSeq" id="WP_078761146.1">
    <property type="nucleotide sequence ID" value="NZ_FUWS01000004.1"/>
</dbReference>
<dbReference type="InterPro" id="IPR009057">
    <property type="entry name" value="Homeodomain-like_sf"/>
</dbReference>
<name>A0A1T4PFQ5_9ACTN</name>
<dbReference type="SUPFAM" id="SSF46689">
    <property type="entry name" value="Homeodomain-like"/>
    <property type="match status" value="1"/>
</dbReference>
<dbReference type="InterPro" id="IPR049445">
    <property type="entry name" value="TetR_SbtR-like_C"/>
</dbReference>
<dbReference type="SUPFAM" id="SSF48498">
    <property type="entry name" value="Tetracyclin repressor-like, C-terminal domain"/>
    <property type="match status" value="1"/>
</dbReference>
<dbReference type="AlphaFoldDB" id="A0A1T4PFQ5"/>
<feature type="domain" description="HTH tetR-type" evidence="5">
    <location>
        <begin position="14"/>
        <end position="72"/>
    </location>
</feature>